<evidence type="ECO:0008006" key="5">
    <source>
        <dbReference type="Google" id="ProtNLM"/>
    </source>
</evidence>
<feature type="compositionally biased region" description="Low complexity" evidence="1">
    <location>
        <begin position="267"/>
        <end position="283"/>
    </location>
</feature>
<comment type="caution">
    <text evidence="3">The sequence shown here is derived from an EMBL/GenBank/DDBJ whole genome shotgun (WGS) entry which is preliminary data.</text>
</comment>
<evidence type="ECO:0000313" key="4">
    <source>
        <dbReference type="Proteomes" id="UP000092671"/>
    </source>
</evidence>
<feature type="region of interest" description="Disordered" evidence="1">
    <location>
        <begin position="258"/>
        <end position="294"/>
    </location>
</feature>
<sequence length="311" mass="33699">MKILNHLTCVSAIALALAGMVGCTKKDDPKPQAEIDVATPKVAQHPVMVCDDIGLKNRVVSLVRDELYTASVHALGSGASEQLALQLNARLLELDIDLQNISQTASECRGQLHIVLPSQEIETANKVFGRAGVAGLEEQAIEDGISIMGGNRLVGDFVFHSDEQTLTIDNNTPVIMLASETMATAIRAMNRQNLANAKRETANIGQEFNDIIPAPTVQIRPVELPPLPQIPTPEEAILQPEDIPSGIPQAFESNTKLAESKMTSKMTPKTQPETTSQTQTSSKPKTKLTAEFETQKPISDEIVIIETDETY</sequence>
<organism evidence="3 4">
    <name type="scientific">Moraxella nonliquefaciens</name>
    <dbReference type="NCBI Taxonomy" id="478"/>
    <lineage>
        <taxon>Bacteria</taxon>
        <taxon>Pseudomonadati</taxon>
        <taxon>Pseudomonadota</taxon>
        <taxon>Gammaproteobacteria</taxon>
        <taxon>Moraxellales</taxon>
        <taxon>Moraxellaceae</taxon>
        <taxon>Moraxella</taxon>
    </lineage>
</organism>
<evidence type="ECO:0000313" key="3">
    <source>
        <dbReference type="EMBL" id="OBX51863.1"/>
    </source>
</evidence>
<gene>
    <name evidence="3" type="ORF">A9Z60_06175</name>
</gene>
<dbReference type="PROSITE" id="PS51257">
    <property type="entry name" value="PROKAR_LIPOPROTEIN"/>
    <property type="match status" value="1"/>
</dbReference>
<accession>A0A1B8PLB8</accession>
<evidence type="ECO:0000256" key="1">
    <source>
        <dbReference type="SAM" id="MobiDB-lite"/>
    </source>
</evidence>
<evidence type="ECO:0000256" key="2">
    <source>
        <dbReference type="SAM" id="SignalP"/>
    </source>
</evidence>
<dbReference type="RefSeq" id="WP_066892025.1">
    <property type="nucleotide sequence ID" value="NZ_LZDN01000003.1"/>
</dbReference>
<feature type="chain" id="PRO_5008611697" description="Lipoprotein" evidence="2">
    <location>
        <begin position="19"/>
        <end position="311"/>
    </location>
</feature>
<dbReference type="AlphaFoldDB" id="A0A1B8PLB8"/>
<feature type="signal peptide" evidence="2">
    <location>
        <begin position="1"/>
        <end position="18"/>
    </location>
</feature>
<name>A0A1B8PLB8_MORNO</name>
<protein>
    <recommendedName>
        <fullName evidence="5">Lipoprotein</fullName>
    </recommendedName>
</protein>
<dbReference type="OrthoDB" id="6650319at2"/>
<keyword evidence="2" id="KW-0732">Signal</keyword>
<dbReference type="EMBL" id="LZDN01000003">
    <property type="protein sequence ID" value="OBX51863.1"/>
    <property type="molecule type" value="Genomic_DNA"/>
</dbReference>
<proteinExistence type="predicted"/>
<dbReference type="Proteomes" id="UP000092671">
    <property type="component" value="Unassembled WGS sequence"/>
</dbReference>
<reference evidence="3 4" key="1">
    <citation type="submission" date="2016-06" db="EMBL/GenBank/DDBJ databases">
        <title>Draft genome of Moraxella nonliquefaciens CCUG 60284.</title>
        <authorList>
            <person name="Salva-Serra F."/>
            <person name="Engstrom-Jakobsson H."/>
            <person name="Thorell K."/>
            <person name="Gonzales-Siles L."/>
            <person name="Karlsson R."/>
            <person name="Boulund F."/>
            <person name="Engstrand L."/>
            <person name="Kristiansson E."/>
            <person name="Moore E."/>
        </authorList>
    </citation>
    <scope>NUCLEOTIDE SEQUENCE [LARGE SCALE GENOMIC DNA]</scope>
    <source>
        <strain evidence="3 4">CCUG 60284</strain>
    </source>
</reference>